<proteinExistence type="inferred from homology"/>
<feature type="compositionally biased region" description="Acidic residues" evidence="13">
    <location>
        <begin position="584"/>
        <end position="608"/>
    </location>
</feature>
<evidence type="ECO:0000256" key="7">
    <source>
        <dbReference type="ARBA" id="ARBA00022989"/>
    </source>
</evidence>
<comment type="similarity">
    <text evidence="2 12">Belongs to the ATG22 family.</text>
</comment>
<dbReference type="InterPro" id="IPR050495">
    <property type="entry name" value="ATG22/LtaA_families"/>
</dbReference>
<keyword evidence="6 12" id="KW-0029">Amino-acid transport</keyword>
<evidence type="ECO:0000256" key="5">
    <source>
        <dbReference type="ARBA" id="ARBA00022692"/>
    </source>
</evidence>
<dbReference type="PANTHER" id="PTHR23519">
    <property type="entry name" value="AUTOPHAGY-RELATED PROTEIN 22"/>
    <property type="match status" value="1"/>
</dbReference>
<keyword evidence="15" id="KW-1185">Reference proteome</keyword>
<evidence type="ECO:0000313" key="14">
    <source>
        <dbReference type="EMBL" id="OCK85661.1"/>
    </source>
</evidence>
<evidence type="ECO:0000256" key="6">
    <source>
        <dbReference type="ARBA" id="ARBA00022970"/>
    </source>
</evidence>
<organism evidence="14 15">
    <name type="scientific">Lepidopterella palustris CBS 459.81</name>
    <dbReference type="NCBI Taxonomy" id="1314670"/>
    <lineage>
        <taxon>Eukaryota</taxon>
        <taxon>Fungi</taxon>
        <taxon>Dikarya</taxon>
        <taxon>Ascomycota</taxon>
        <taxon>Pezizomycotina</taxon>
        <taxon>Dothideomycetes</taxon>
        <taxon>Pleosporomycetidae</taxon>
        <taxon>Mytilinidiales</taxon>
        <taxon>Argynnaceae</taxon>
        <taxon>Lepidopterella</taxon>
    </lineage>
</organism>
<keyword evidence="8 12" id="KW-0072">Autophagy</keyword>
<keyword evidence="3 12" id="KW-0813">Transport</keyword>
<accession>A0A8E2EKU5</accession>
<name>A0A8E2EKU5_9PEZI</name>
<evidence type="ECO:0000313" key="15">
    <source>
        <dbReference type="Proteomes" id="UP000250266"/>
    </source>
</evidence>
<sequence>MSFDEPATRPPLFRRYDGKDDSVTSNKELIGWYAYSMAAEVFAICGIGSFLPVTIEQLSRETGVFWSDKTTPCISSSGRQNDTDSHASLASLHFRADGQGKNDQCIVTLFGSEITTASFAMYTSSLAVLVQAIALISFSSFADHGPYRKRLLLTFGFTGSITSMLFLFVTPKVYVLGSILAIIGVTCLGSSFTLLNSFLPLLVSNHPQVRGRRSSDIALGAMSSSHRRIERGEDYGISGISSKDSKDSSELQLSAKISSKGVGIGYTAAVFVQCLSILLLFGISKSSLSSSSATIPLRLVLFLVGLWWFAFTIPAGLWLRSRPGPPLDAAVSRRGIMGRSVIAYIAFAWMSVWRTIKVAAKLRQVVIFLISWFLLSDAVATISGTAVIFARTELHMDTVHIAILSITATSSGILGAFTWPMISRKLKLQTNHTIICCIILMETIPLYGLLGYVPFIKAWGVGGLQQAWEIYPLGFVHGFVMGGISSYCRSFFGLLIPPGSEAAFYALYAITDKGSSAVGPAIVGKIVDATGTIRPAFVFLAILIALPGPLIWMVDAERGRAEATRLAESVTASGGHAISPRLEVEEEDFEDWELSDREEEDRDSEADKDEIKAEDREYAEREGLLMGRS</sequence>
<keyword evidence="9 12" id="KW-0472">Membrane</keyword>
<evidence type="ECO:0000256" key="8">
    <source>
        <dbReference type="ARBA" id="ARBA00023006"/>
    </source>
</evidence>
<dbReference type="GO" id="GO:0032974">
    <property type="term" value="P:amino acid transmembrane export from vacuole"/>
    <property type="evidence" value="ECO:0007669"/>
    <property type="project" value="InterPro"/>
</dbReference>
<dbReference type="EMBL" id="KV744815">
    <property type="protein sequence ID" value="OCK85661.1"/>
    <property type="molecule type" value="Genomic_DNA"/>
</dbReference>
<dbReference type="OrthoDB" id="192733at2759"/>
<dbReference type="PANTHER" id="PTHR23519:SF3">
    <property type="entry name" value="AUTOPHAGY-RELATED PROTEIN 22-2"/>
    <property type="match status" value="1"/>
</dbReference>
<feature type="transmembrane region" description="Helical" evidence="12">
    <location>
        <begin position="263"/>
        <end position="283"/>
    </location>
</feature>
<dbReference type="GO" id="GO:0006914">
    <property type="term" value="P:autophagy"/>
    <property type="evidence" value="ECO:0007669"/>
    <property type="project" value="UniProtKB-KW"/>
</dbReference>
<evidence type="ECO:0000256" key="4">
    <source>
        <dbReference type="ARBA" id="ARBA00022554"/>
    </source>
</evidence>
<evidence type="ECO:0000256" key="11">
    <source>
        <dbReference type="ARBA" id="ARBA00024801"/>
    </source>
</evidence>
<dbReference type="InterPro" id="IPR044738">
    <property type="entry name" value="Atg22"/>
</dbReference>
<evidence type="ECO:0000256" key="12">
    <source>
        <dbReference type="RuleBase" id="RU363073"/>
    </source>
</evidence>
<keyword evidence="7 12" id="KW-1133">Transmembrane helix</keyword>
<dbReference type="Pfam" id="PF11700">
    <property type="entry name" value="ATG22"/>
    <property type="match status" value="1"/>
</dbReference>
<feature type="transmembrane region" description="Helical" evidence="12">
    <location>
        <begin position="32"/>
        <end position="51"/>
    </location>
</feature>
<feature type="compositionally biased region" description="Basic and acidic residues" evidence="13">
    <location>
        <begin position="609"/>
        <end position="623"/>
    </location>
</feature>
<feature type="transmembrane region" description="Helical" evidence="12">
    <location>
        <begin position="535"/>
        <end position="554"/>
    </location>
</feature>
<reference evidence="14 15" key="1">
    <citation type="journal article" date="2016" name="Nat. Commun.">
        <title>Ectomycorrhizal ecology is imprinted in the genome of the dominant symbiotic fungus Cenococcum geophilum.</title>
        <authorList>
            <consortium name="DOE Joint Genome Institute"/>
            <person name="Peter M."/>
            <person name="Kohler A."/>
            <person name="Ohm R.A."/>
            <person name="Kuo A."/>
            <person name="Krutzmann J."/>
            <person name="Morin E."/>
            <person name="Arend M."/>
            <person name="Barry K.W."/>
            <person name="Binder M."/>
            <person name="Choi C."/>
            <person name="Clum A."/>
            <person name="Copeland A."/>
            <person name="Grisel N."/>
            <person name="Haridas S."/>
            <person name="Kipfer T."/>
            <person name="LaButti K."/>
            <person name="Lindquist E."/>
            <person name="Lipzen A."/>
            <person name="Maire R."/>
            <person name="Meier B."/>
            <person name="Mihaltcheva S."/>
            <person name="Molinier V."/>
            <person name="Murat C."/>
            <person name="Poggeler S."/>
            <person name="Quandt C.A."/>
            <person name="Sperisen C."/>
            <person name="Tritt A."/>
            <person name="Tisserant E."/>
            <person name="Crous P.W."/>
            <person name="Henrissat B."/>
            <person name="Nehls U."/>
            <person name="Egli S."/>
            <person name="Spatafora J.W."/>
            <person name="Grigoriev I.V."/>
            <person name="Martin F.M."/>
        </authorList>
    </citation>
    <scope>NUCLEOTIDE SEQUENCE [LARGE SCALE GENOMIC DNA]</scope>
    <source>
        <strain evidence="14 15">CBS 459.81</strain>
    </source>
</reference>
<evidence type="ECO:0000256" key="1">
    <source>
        <dbReference type="ARBA" id="ARBA00004128"/>
    </source>
</evidence>
<feature type="transmembrane region" description="Helical" evidence="12">
    <location>
        <begin position="174"/>
        <end position="195"/>
    </location>
</feature>
<evidence type="ECO:0000256" key="13">
    <source>
        <dbReference type="SAM" id="MobiDB-lite"/>
    </source>
</evidence>
<feature type="transmembrane region" description="Helical" evidence="12">
    <location>
        <begin position="336"/>
        <end position="353"/>
    </location>
</feature>
<protein>
    <recommendedName>
        <fullName evidence="12">Autophagy-related protein</fullName>
    </recommendedName>
</protein>
<comment type="function">
    <text evidence="11 12">Vacuolar effluxer which mediate the efflux of amino acids resulting from autophagic degradation. The release of autophagic amino acids allows the maintenance of protein synthesis and viability during nitrogen starvation.</text>
</comment>
<feature type="transmembrane region" description="Helical" evidence="12">
    <location>
        <begin position="151"/>
        <end position="169"/>
    </location>
</feature>
<gene>
    <name evidence="14" type="ORF">K432DRAFT_342706</name>
</gene>
<feature type="transmembrane region" description="Helical" evidence="12">
    <location>
        <begin position="119"/>
        <end position="139"/>
    </location>
</feature>
<dbReference type="CDD" id="cd17483">
    <property type="entry name" value="MFS_Atg22_like"/>
    <property type="match status" value="1"/>
</dbReference>
<feature type="transmembrane region" description="Helical" evidence="12">
    <location>
        <begin position="401"/>
        <end position="422"/>
    </location>
</feature>
<feature type="transmembrane region" description="Helical" evidence="12">
    <location>
        <begin position="434"/>
        <end position="455"/>
    </location>
</feature>
<feature type="transmembrane region" description="Helical" evidence="12">
    <location>
        <begin position="475"/>
        <end position="496"/>
    </location>
</feature>
<evidence type="ECO:0000256" key="2">
    <source>
        <dbReference type="ARBA" id="ARBA00006978"/>
    </source>
</evidence>
<dbReference type="Proteomes" id="UP000250266">
    <property type="component" value="Unassembled WGS sequence"/>
</dbReference>
<keyword evidence="5 12" id="KW-0812">Transmembrane</keyword>
<feature type="transmembrane region" description="Helical" evidence="12">
    <location>
        <begin position="295"/>
        <end position="316"/>
    </location>
</feature>
<dbReference type="AlphaFoldDB" id="A0A8E2EKU5"/>
<dbReference type="GO" id="GO:0005774">
    <property type="term" value="C:vacuolar membrane"/>
    <property type="evidence" value="ECO:0007669"/>
    <property type="project" value="UniProtKB-SubCell"/>
</dbReference>
<evidence type="ECO:0000256" key="10">
    <source>
        <dbReference type="ARBA" id="ARBA00023180"/>
    </source>
</evidence>
<dbReference type="InterPro" id="IPR036259">
    <property type="entry name" value="MFS_trans_sf"/>
</dbReference>
<dbReference type="InterPro" id="IPR024671">
    <property type="entry name" value="Atg22-like"/>
</dbReference>
<evidence type="ECO:0000256" key="3">
    <source>
        <dbReference type="ARBA" id="ARBA00022448"/>
    </source>
</evidence>
<keyword evidence="10" id="KW-0325">Glycoprotein</keyword>
<comment type="subcellular location">
    <subcellularLocation>
        <location evidence="1 12">Vacuole membrane</location>
        <topology evidence="1 12">Multi-pass membrane protein</topology>
    </subcellularLocation>
</comment>
<keyword evidence="4 12" id="KW-0926">Vacuole</keyword>
<dbReference type="Gene3D" id="1.20.1250.20">
    <property type="entry name" value="MFS general substrate transporter like domains"/>
    <property type="match status" value="1"/>
</dbReference>
<feature type="region of interest" description="Disordered" evidence="13">
    <location>
        <begin position="580"/>
        <end position="629"/>
    </location>
</feature>
<evidence type="ECO:0000256" key="9">
    <source>
        <dbReference type="ARBA" id="ARBA00023136"/>
    </source>
</evidence>
<feature type="transmembrane region" description="Helical" evidence="12">
    <location>
        <begin position="365"/>
        <end position="389"/>
    </location>
</feature>
<dbReference type="SUPFAM" id="SSF103473">
    <property type="entry name" value="MFS general substrate transporter"/>
    <property type="match status" value="1"/>
</dbReference>